<dbReference type="PANTHER" id="PTHR22939">
    <property type="entry name" value="SERINE PROTEASE FAMILY S1C HTRA-RELATED"/>
    <property type="match status" value="1"/>
</dbReference>
<evidence type="ECO:0000256" key="1">
    <source>
        <dbReference type="ARBA" id="ARBA00010541"/>
    </source>
</evidence>
<dbReference type="PROSITE" id="PS50106">
    <property type="entry name" value="PDZ"/>
    <property type="match status" value="2"/>
</dbReference>
<proteinExistence type="inferred from homology"/>
<protein>
    <submittedName>
        <fullName evidence="4">PDZ domain-containing protein</fullName>
    </submittedName>
</protein>
<feature type="domain" description="PDZ" evidence="3">
    <location>
        <begin position="127"/>
        <end position="193"/>
    </location>
</feature>
<gene>
    <name evidence="4" type="ORF">ACFQDL_17990</name>
</gene>
<dbReference type="InterPro" id="IPR036034">
    <property type="entry name" value="PDZ_sf"/>
</dbReference>
<keyword evidence="2" id="KW-0645">Protease</keyword>
<organism evidence="4 5">
    <name type="scientific">Marinobacterium aestuariivivens</name>
    <dbReference type="NCBI Taxonomy" id="1698799"/>
    <lineage>
        <taxon>Bacteria</taxon>
        <taxon>Pseudomonadati</taxon>
        <taxon>Pseudomonadota</taxon>
        <taxon>Gammaproteobacteria</taxon>
        <taxon>Oceanospirillales</taxon>
        <taxon>Oceanospirillaceae</taxon>
        <taxon>Marinobacterium</taxon>
    </lineage>
</organism>
<sequence length="201" mass="21335">MARTSVEQIVEHGEVKRGQIGVAIQDMNPALRKAFKLGNGQHGVLVTDVKKDSEADKAGLQAGDLIIAVNGKPTPTTGELRNSIAFSDIGETVKLRVLRDGDEMDVEVVVGEPQKLAGSGLHPLLKGVTLAPSPEGGVKIVEMARDSQAAMSGLRPGDILLSVNRVKVSTVEAVEEALSQEQDQVLLQVQRGAGVFFLVLR</sequence>
<feature type="domain" description="PDZ" evidence="3">
    <location>
        <begin position="9"/>
        <end position="101"/>
    </location>
</feature>
<evidence type="ECO:0000259" key="3">
    <source>
        <dbReference type="PROSITE" id="PS50106"/>
    </source>
</evidence>
<dbReference type="RefSeq" id="WP_379913154.1">
    <property type="nucleotide sequence ID" value="NZ_JBHSWE010000001.1"/>
</dbReference>
<keyword evidence="2" id="KW-0720">Serine protease</keyword>
<dbReference type="Proteomes" id="UP001596422">
    <property type="component" value="Unassembled WGS sequence"/>
</dbReference>
<comment type="caution">
    <text evidence="4">The sequence shown here is derived from an EMBL/GenBank/DDBJ whole genome shotgun (WGS) entry which is preliminary data.</text>
</comment>
<evidence type="ECO:0000256" key="2">
    <source>
        <dbReference type="ARBA" id="ARBA00022825"/>
    </source>
</evidence>
<dbReference type="Gene3D" id="2.30.42.10">
    <property type="match status" value="2"/>
</dbReference>
<accession>A0ABW2A2M1</accession>
<evidence type="ECO:0000313" key="5">
    <source>
        <dbReference type="Proteomes" id="UP001596422"/>
    </source>
</evidence>
<keyword evidence="5" id="KW-1185">Reference proteome</keyword>
<reference evidence="5" key="1">
    <citation type="journal article" date="2019" name="Int. J. Syst. Evol. Microbiol.">
        <title>The Global Catalogue of Microorganisms (GCM) 10K type strain sequencing project: providing services to taxonomists for standard genome sequencing and annotation.</title>
        <authorList>
            <consortium name="The Broad Institute Genomics Platform"/>
            <consortium name="The Broad Institute Genome Sequencing Center for Infectious Disease"/>
            <person name="Wu L."/>
            <person name="Ma J."/>
        </authorList>
    </citation>
    <scope>NUCLEOTIDE SEQUENCE [LARGE SCALE GENOMIC DNA]</scope>
    <source>
        <strain evidence="5">NBRC 111756</strain>
    </source>
</reference>
<dbReference type="Pfam" id="PF13180">
    <property type="entry name" value="PDZ_2"/>
    <property type="match status" value="1"/>
</dbReference>
<comment type="similarity">
    <text evidence="1">Belongs to the peptidase S1C family.</text>
</comment>
<name>A0ABW2A2M1_9GAMM</name>
<dbReference type="SMART" id="SM00228">
    <property type="entry name" value="PDZ"/>
    <property type="match status" value="2"/>
</dbReference>
<evidence type="ECO:0000313" key="4">
    <source>
        <dbReference type="EMBL" id="MFC6671743.1"/>
    </source>
</evidence>
<dbReference type="Pfam" id="PF17820">
    <property type="entry name" value="PDZ_6"/>
    <property type="match status" value="1"/>
</dbReference>
<dbReference type="SUPFAM" id="SSF50156">
    <property type="entry name" value="PDZ domain-like"/>
    <property type="match status" value="2"/>
</dbReference>
<dbReference type="InterPro" id="IPR001478">
    <property type="entry name" value="PDZ"/>
</dbReference>
<dbReference type="PANTHER" id="PTHR22939:SF129">
    <property type="entry name" value="SERINE PROTEASE HTRA2, MITOCHONDRIAL"/>
    <property type="match status" value="1"/>
</dbReference>
<keyword evidence="2" id="KW-0378">Hydrolase</keyword>
<dbReference type="InterPro" id="IPR041489">
    <property type="entry name" value="PDZ_6"/>
</dbReference>
<dbReference type="EMBL" id="JBHSWE010000001">
    <property type="protein sequence ID" value="MFC6671743.1"/>
    <property type="molecule type" value="Genomic_DNA"/>
</dbReference>